<dbReference type="AlphaFoldDB" id="A0A1R2AT37"/>
<dbReference type="EMBL" id="MPUH01001454">
    <property type="protein sequence ID" value="OMJ67681.1"/>
    <property type="molecule type" value="Genomic_DNA"/>
</dbReference>
<reference evidence="1 2" key="1">
    <citation type="submission" date="2016-11" db="EMBL/GenBank/DDBJ databases">
        <title>The macronuclear genome of Stentor coeruleus: a giant cell with tiny introns.</title>
        <authorList>
            <person name="Slabodnick M."/>
            <person name="Ruby J.G."/>
            <person name="Reiff S.B."/>
            <person name="Swart E.C."/>
            <person name="Gosai S."/>
            <person name="Prabakaran S."/>
            <person name="Witkowska E."/>
            <person name="Larue G.E."/>
            <person name="Fisher S."/>
            <person name="Freeman R.M."/>
            <person name="Gunawardena J."/>
            <person name="Chu W."/>
            <person name="Stover N.A."/>
            <person name="Gregory B.D."/>
            <person name="Nowacki M."/>
            <person name="Derisi J."/>
            <person name="Roy S.W."/>
            <person name="Marshall W.F."/>
            <person name="Sood P."/>
        </authorList>
    </citation>
    <scope>NUCLEOTIDE SEQUENCE [LARGE SCALE GENOMIC DNA]</scope>
    <source>
        <strain evidence="1">WM001</strain>
    </source>
</reference>
<proteinExistence type="predicted"/>
<comment type="caution">
    <text evidence="1">The sequence shown here is derived from an EMBL/GenBank/DDBJ whole genome shotgun (WGS) entry which is preliminary data.</text>
</comment>
<dbReference type="Gene3D" id="3.40.50.300">
    <property type="entry name" value="P-loop containing nucleotide triphosphate hydrolases"/>
    <property type="match status" value="1"/>
</dbReference>
<sequence length="380" mass="43706">MQRDINSAIDLQKLNFMIDQAEKKIIPIRNKITCFLGLTGAGKSTLMCFLLKLKPIVEIDDYGQIYIDFIQEEDHKIEIGHSSASCTELPNFRIINGEYYWDCPGLFDNKSIAQEILNLYCIKKIFESPSCFKIVIVVEYQNASVARGRDLANTLRQIVEMFPDQNNLFNCLSIIVTKCDKRNMTSEKFVRILDNLSRENNEFESAIPLLQMLSRAPQKIVIFMTPENAEDLNEELRNKIHACICTASFTKMPILNSLSDRAKLVIDNLLTLYENDIKSEMTKFSKKIFIKFRSETDMNALHQGKAALDDFLSIDPQRFTIQEFESGIINLSNYFTGSEALSDGFRSLTNKINFYNSYRSARSPPINLLSWINPIRYVLE</sequence>
<dbReference type="InterPro" id="IPR027417">
    <property type="entry name" value="P-loop_NTPase"/>
</dbReference>
<keyword evidence="2" id="KW-1185">Reference proteome</keyword>
<evidence type="ECO:0000313" key="1">
    <source>
        <dbReference type="EMBL" id="OMJ67681.1"/>
    </source>
</evidence>
<organism evidence="1 2">
    <name type="scientific">Stentor coeruleus</name>
    <dbReference type="NCBI Taxonomy" id="5963"/>
    <lineage>
        <taxon>Eukaryota</taxon>
        <taxon>Sar</taxon>
        <taxon>Alveolata</taxon>
        <taxon>Ciliophora</taxon>
        <taxon>Postciliodesmatophora</taxon>
        <taxon>Heterotrichea</taxon>
        <taxon>Heterotrichida</taxon>
        <taxon>Stentoridae</taxon>
        <taxon>Stentor</taxon>
    </lineage>
</organism>
<evidence type="ECO:0008006" key="3">
    <source>
        <dbReference type="Google" id="ProtNLM"/>
    </source>
</evidence>
<protein>
    <recommendedName>
        <fullName evidence="3">G domain-containing protein</fullName>
    </recommendedName>
</protein>
<name>A0A1R2AT37_9CILI</name>
<evidence type="ECO:0000313" key="2">
    <source>
        <dbReference type="Proteomes" id="UP000187209"/>
    </source>
</evidence>
<dbReference type="OrthoDB" id="8954335at2759"/>
<dbReference type="SUPFAM" id="SSF52540">
    <property type="entry name" value="P-loop containing nucleoside triphosphate hydrolases"/>
    <property type="match status" value="1"/>
</dbReference>
<dbReference type="Proteomes" id="UP000187209">
    <property type="component" value="Unassembled WGS sequence"/>
</dbReference>
<accession>A0A1R2AT37</accession>
<gene>
    <name evidence="1" type="ORF">SteCoe_35081</name>
</gene>